<dbReference type="EMBL" id="BAAABY010000057">
    <property type="protein sequence ID" value="GAA0496842.1"/>
    <property type="molecule type" value="Genomic_DNA"/>
</dbReference>
<proteinExistence type="predicted"/>
<gene>
    <name evidence="3" type="primary">rdlA</name>
    <name evidence="3" type="ORF">GCM10010361_72990</name>
</gene>
<feature type="region of interest" description="Disordered" evidence="1">
    <location>
        <begin position="30"/>
        <end position="61"/>
    </location>
</feature>
<evidence type="ECO:0000256" key="1">
    <source>
        <dbReference type="SAM" id="MobiDB-lite"/>
    </source>
</evidence>
<feature type="chain" id="PRO_5047204351" evidence="2">
    <location>
        <begin position="29"/>
        <end position="128"/>
    </location>
</feature>
<organism evidence="3 4">
    <name type="scientific">Streptomyces olivaceiscleroticus</name>
    <dbReference type="NCBI Taxonomy" id="68245"/>
    <lineage>
        <taxon>Bacteria</taxon>
        <taxon>Bacillati</taxon>
        <taxon>Actinomycetota</taxon>
        <taxon>Actinomycetes</taxon>
        <taxon>Kitasatosporales</taxon>
        <taxon>Streptomycetaceae</taxon>
        <taxon>Streptomyces</taxon>
    </lineage>
</organism>
<dbReference type="Proteomes" id="UP001500909">
    <property type="component" value="Unassembled WGS sequence"/>
</dbReference>
<evidence type="ECO:0000313" key="3">
    <source>
        <dbReference type="EMBL" id="GAA0496842.1"/>
    </source>
</evidence>
<evidence type="ECO:0000256" key="2">
    <source>
        <dbReference type="SAM" id="SignalP"/>
    </source>
</evidence>
<dbReference type="InterPro" id="IPR047736">
    <property type="entry name" value="RdlA/B-like"/>
</dbReference>
<accession>A0ABP3LCA2</accession>
<keyword evidence="2" id="KW-0732">Signal</keyword>
<comment type="caution">
    <text evidence="3">The sequence shown here is derived from an EMBL/GenBank/DDBJ whole genome shotgun (WGS) entry which is preliminary data.</text>
</comment>
<dbReference type="NCBIfam" id="NF041022">
    <property type="entry name" value="rodlin_AB"/>
    <property type="match status" value="1"/>
</dbReference>
<name>A0ABP3LCA2_9ACTN</name>
<dbReference type="Pfam" id="PF25848">
    <property type="entry name" value="Rodlin"/>
    <property type="match status" value="1"/>
</dbReference>
<evidence type="ECO:0000313" key="4">
    <source>
        <dbReference type="Proteomes" id="UP001500909"/>
    </source>
</evidence>
<keyword evidence="4" id="KW-1185">Reference proteome</keyword>
<reference evidence="4" key="1">
    <citation type="journal article" date="2019" name="Int. J. Syst. Evol. Microbiol.">
        <title>The Global Catalogue of Microorganisms (GCM) 10K type strain sequencing project: providing services to taxonomists for standard genome sequencing and annotation.</title>
        <authorList>
            <consortium name="The Broad Institute Genomics Platform"/>
            <consortium name="The Broad Institute Genome Sequencing Center for Infectious Disease"/>
            <person name="Wu L."/>
            <person name="Ma J."/>
        </authorList>
    </citation>
    <scope>NUCLEOTIDE SEQUENCE [LARGE SCALE GENOMIC DNA]</scope>
    <source>
        <strain evidence="4">JCM 4805</strain>
    </source>
</reference>
<dbReference type="RefSeq" id="WP_346099817.1">
    <property type="nucleotide sequence ID" value="NZ_BAAABY010000057.1"/>
</dbReference>
<feature type="signal peptide" evidence="2">
    <location>
        <begin position="1"/>
        <end position="28"/>
    </location>
</feature>
<feature type="compositionally biased region" description="Polar residues" evidence="1">
    <location>
        <begin position="36"/>
        <end position="61"/>
    </location>
</feature>
<sequence>MFKKILATGAVAASIIGMAAASAPQALAVGDDDGPTSMTGNGSSSAYGNQTTHGHMSPQDGLTQGTLNDMCLLNFYKIPIALVDDIPILSDQQNMQCAENSSQDKQDQSLSDVLENVPILSANGTGNS</sequence>
<protein>
    <submittedName>
        <fullName evidence="3">Rodlin RdlA</fullName>
    </submittedName>
</protein>